<organism evidence="1">
    <name type="scientific">Siphoviridae sp. ctjdk2</name>
    <dbReference type="NCBI Taxonomy" id="2825635"/>
    <lineage>
        <taxon>Viruses</taxon>
        <taxon>Duplodnaviria</taxon>
        <taxon>Heunggongvirae</taxon>
        <taxon>Uroviricota</taxon>
        <taxon>Caudoviricetes</taxon>
    </lineage>
</organism>
<reference evidence="1" key="1">
    <citation type="journal article" date="2021" name="Proc. Natl. Acad. Sci. U.S.A.">
        <title>A Catalog of Tens of Thousands of Viruses from Human Metagenomes Reveals Hidden Associations with Chronic Diseases.</title>
        <authorList>
            <person name="Tisza M.J."/>
            <person name="Buck C.B."/>
        </authorList>
    </citation>
    <scope>NUCLEOTIDE SEQUENCE</scope>
    <source>
        <strain evidence="1">Ctjdk2</strain>
    </source>
</reference>
<sequence>MTKGTGKSAGGSPLRRFFALSRQKTCRKSCKLHALHKKNVKRLHGNDKKRR</sequence>
<protein>
    <submittedName>
        <fullName evidence="1">Uncharacterized protein</fullName>
    </submittedName>
</protein>
<dbReference type="EMBL" id="BK016103">
    <property type="protein sequence ID" value="DAF95106.1"/>
    <property type="molecule type" value="Genomic_DNA"/>
</dbReference>
<proteinExistence type="predicted"/>
<accession>A0A8S5UL40</accession>
<evidence type="ECO:0000313" key="1">
    <source>
        <dbReference type="EMBL" id="DAF95106.1"/>
    </source>
</evidence>
<name>A0A8S5UL40_9CAUD</name>